<sequence>MKELNLFHELCKTTIDDEDRIIEQEQKHGITASHLVNIGGSALSKLFQIADVVTIDRCLEKLRKERKKCARENQ</sequence>
<organism evidence="1">
    <name type="scientific">marine sediment metagenome</name>
    <dbReference type="NCBI Taxonomy" id="412755"/>
    <lineage>
        <taxon>unclassified sequences</taxon>
        <taxon>metagenomes</taxon>
        <taxon>ecological metagenomes</taxon>
    </lineage>
</organism>
<comment type="caution">
    <text evidence="1">The sequence shown here is derived from an EMBL/GenBank/DDBJ whole genome shotgun (WGS) entry which is preliminary data.</text>
</comment>
<dbReference type="EMBL" id="LAZR01014183">
    <property type="protein sequence ID" value="KKM18618.1"/>
    <property type="molecule type" value="Genomic_DNA"/>
</dbReference>
<accession>A0A0F9K957</accession>
<name>A0A0F9K957_9ZZZZ</name>
<dbReference type="AlphaFoldDB" id="A0A0F9K957"/>
<reference evidence="1" key="1">
    <citation type="journal article" date="2015" name="Nature">
        <title>Complex archaea that bridge the gap between prokaryotes and eukaryotes.</title>
        <authorList>
            <person name="Spang A."/>
            <person name="Saw J.H."/>
            <person name="Jorgensen S.L."/>
            <person name="Zaremba-Niedzwiedzka K."/>
            <person name="Martijn J."/>
            <person name="Lind A.E."/>
            <person name="van Eijk R."/>
            <person name="Schleper C."/>
            <person name="Guy L."/>
            <person name="Ettema T.J."/>
        </authorList>
    </citation>
    <scope>NUCLEOTIDE SEQUENCE</scope>
</reference>
<protein>
    <submittedName>
        <fullName evidence="1">Uncharacterized protein</fullName>
    </submittedName>
</protein>
<gene>
    <name evidence="1" type="ORF">LCGC14_1663900</name>
</gene>
<evidence type="ECO:0000313" key="1">
    <source>
        <dbReference type="EMBL" id="KKM18618.1"/>
    </source>
</evidence>
<proteinExistence type="predicted"/>